<feature type="region of interest" description="Disordered" evidence="1">
    <location>
        <begin position="1"/>
        <end position="85"/>
    </location>
</feature>
<dbReference type="EMBL" id="CM017325">
    <property type="protein sequence ID" value="KAE8055562.1"/>
    <property type="molecule type" value="Genomic_DNA"/>
</dbReference>
<protein>
    <submittedName>
        <fullName evidence="2">Uncharacterized protein</fullName>
    </submittedName>
</protein>
<gene>
    <name evidence="2" type="ORF">FH972_012392</name>
</gene>
<accession>A0A5N6R3P6</accession>
<name>A0A5N6R3P6_9ROSI</name>
<sequence>MRPDQIGPRFLAETSRKESHNTPVPSRPSQCSTKTGPQPSRHSAMEGQVMTQPMFDYDGSTTQPPVPSRPSRCSTTTGPQPSRHSAMEGQVITQPMFDYNGSTTQPTFRYEEPTHNQTDALLLIRASAVPSLYSDRKLSQS</sequence>
<feature type="compositionally biased region" description="Polar residues" evidence="1">
    <location>
        <begin position="21"/>
        <end position="41"/>
    </location>
</feature>
<dbReference type="Proteomes" id="UP000327013">
    <property type="component" value="Chromosome 5"/>
</dbReference>
<reference evidence="2 3" key="1">
    <citation type="submission" date="2019-06" db="EMBL/GenBank/DDBJ databases">
        <title>A chromosomal-level reference genome of Carpinus fangiana (Coryloideae, Betulaceae).</title>
        <authorList>
            <person name="Yang X."/>
            <person name="Wang Z."/>
            <person name="Zhang L."/>
            <person name="Hao G."/>
            <person name="Liu J."/>
            <person name="Yang Y."/>
        </authorList>
    </citation>
    <scope>NUCLEOTIDE SEQUENCE [LARGE SCALE GENOMIC DNA]</scope>
    <source>
        <strain evidence="2">Cfa_2016G</strain>
        <tissue evidence="2">Leaf</tissue>
    </source>
</reference>
<keyword evidence="3" id="KW-1185">Reference proteome</keyword>
<dbReference type="AlphaFoldDB" id="A0A5N6R3P6"/>
<proteinExistence type="predicted"/>
<feature type="compositionally biased region" description="Polar residues" evidence="1">
    <location>
        <begin position="71"/>
        <end position="83"/>
    </location>
</feature>
<evidence type="ECO:0000256" key="1">
    <source>
        <dbReference type="SAM" id="MobiDB-lite"/>
    </source>
</evidence>
<organism evidence="2 3">
    <name type="scientific">Carpinus fangiana</name>
    <dbReference type="NCBI Taxonomy" id="176857"/>
    <lineage>
        <taxon>Eukaryota</taxon>
        <taxon>Viridiplantae</taxon>
        <taxon>Streptophyta</taxon>
        <taxon>Embryophyta</taxon>
        <taxon>Tracheophyta</taxon>
        <taxon>Spermatophyta</taxon>
        <taxon>Magnoliopsida</taxon>
        <taxon>eudicotyledons</taxon>
        <taxon>Gunneridae</taxon>
        <taxon>Pentapetalae</taxon>
        <taxon>rosids</taxon>
        <taxon>fabids</taxon>
        <taxon>Fagales</taxon>
        <taxon>Betulaceae</taxon>
        <taxon>Carpinus</taxon>
    </lineage>
</organism>
<evidence type="ECO:0000313" key="2">
    <source>
        <dbReference type="EMBL" id="KAE8055562.1"/>
    </source>
</evidence>
<evidence type="ECO:0000313" key="3">
    <source>
        <dbReference type="Proteomes" id="UP000327013"/>
    </source>
</evidence>